<proteinExistence type="predicted"/>
<evidence type="ECO:0000313" key="3">
    <source>
        <dbReference type="Proteomes" id="UP001143309"/>
    </source>
</evidence>
<dbReference type="AlphaFoldDB" id="A0A9W6JR29"/>
<evidence type="ECO:0000256" key="1">
    <source>
        <dbReference type="SAM" id="SignalP"/>
    </source>
</evidence>
<keyword evidence="3" id="KW-1185">Reference proteome</keyword>
<name>A0A9W6JR29_9HYPH</name>
<organism evidence="2 3">
    <name type="scientific">Methylopila turkensis</name>
    <dbReference type="NCBI Taxonomy" id="1437816"/>
    <lineage>
        <taxon>Bacteria</taxon>
        <taxon>Pseudomonadati</taxon>
        <taxon>Pseudomonadota</taxon>
        <taxon>Alphaproteobacteria</taxon>
        <taxon>Hyphomicrobiales</taxon>
        <taxon>Methylopilaceae</taxon>
        <taxon>Methylopila</taxon>
    </lineage>
</organism>
<reference evidence="2" key="2">
    <citation type="submission" date="2023-01" db="EMBL/GenBank/DDBJ databases">
        <authorList>
            <person name="Sun Q."/>
            <person name="Evtushenko L."/>
        </authorList>
    </citation>
    <scope>NUCLEOTIDE SEQUENCE</scope>
    <source>
        <strain evidence="2">VKM B-2748</strain>
    </source>
</reference>
<reference evidence="2" key="1">
    <citation type="journal article" date="2014" name="Int. J. Syst. Evol. Microbiol.">
        <title>Complete genome sequence of Corynebacterium casei LMG S-19264T (=DSM 44701T), isolated from a smear-ripened cheese.</title>
        <authorList>
            <consortium name="US DOE Joint Genome Institute (JGI-PGF)"/>
            <person name="Walter F."/>
            <person name="Albersmeier A."/>
            <person name="Kalinowski J."/>
            <person name="Ruckert C."/>
        </authorList>
    </citation>
    <scope>NUCLEOTIDE SEQUENCE</scope>
    <source>
        <strain evidence="2">VKM B-2748</strain>
    </source>
</reference>
<evidence type="ECO:0000313" key="2">
    <source>
        <dbReference type="EMBL" id="GLK81021.1"/>
    </source>
</evidence>
<keyword evidence="1" id="KW-0732">Signal</keyword>
<protein>
    <recommendedName>
        <fullName evidence="4">Copper-binding protein</fullName>
    </recommendedName>
</protein>
<gene>
    <name evidence="2" type="ORF">GCM10008174_27620</name>
</gene>
<feature type="chain" id="PRO_5040761633" description="Copper-binding protein" evidence="1">
    <location>
        <begin position="21"/>
        <end position="147"/>
    </location>
</feature>
<comment type="caution">
    <text evidence="2">The sequence shown here is derived from an EMBL/GenBank/DDBJ whole genome shotgun (WGS) entry which is preliminary data.</text>
</comment>
<feature type="signal peptide" evidence="1">
    <location>
        <begin position="1"/>
        <end position="20"/>
    </location>
</feature>
<accession>A0A9W6JR29</accession>
<sequence length="147" mass="16487">MEDIMIKPSAALAAAFLAFAATPSAAVDLAKNRTTLPDLVLGDKDGNDYAVSQKDYELEAGKSYQLDIVSNGGKEYKFFSPELFRHIWINQIVINHLEIHGPGTPHHLEWDDEGAIRIEFVVIRPGNFKWWIDGLEQRGMTGTFKVK</sequence>
<evidence type="ECO:0008006" key="4">
    <source>
        <dbReference type="Google" id="ProtNLM"/>
    </source>
</evidence>
<dbReference type="EMBL" id="BSFL01000003">
    <property type="protein sequence ID" value="GLK81021.1"/>
    <property type="molecule type" value="Genomic_DNA"/>
</dbReference>
<dbReference type="Proteomes" id="UP001143309">
    <property type="component" value="Unassembled WGS sequence"/>
</dbReference>